<proteinExistence type="predicted"/>
<evidence type="ECO:0000313" key="1">
    <source>
        <dbReference type="EMBL" id="KDO26946.1"/>
    </source>
</evidence>
<dbReference type="Proteomes" id="UP000030745">
    <property type="component" value="Unassembled WGS sequence"/>
</dbReference>
<dbReference type="AlphaFoldDB" id="A0A067CK71"/>
<organism evidence="1 2">
    <name type="scientific">Saprolegnia parasitica (strain CBS 223.65)</name>
    <dbReference type="NCBI Taxonomy" id="695850"/>
    <lineage>
        <taxon>Eukaryota</taxon>
        <taxon>Sar</taxon>
        <taxon>Stramenopiles</taxon>
        <taxon>Oomycota</taxon>
        <taxon>Saprolegniomycetes</taxon>
        <taxon>Saprolegniales</taxon>
        <taxon>Saprolegniaceae</taxon>
        <taxon>Saprolegnia</taxon>
    </lineage>
</organism>
<gene>
    <name evidence="1" type="ORF">SPRG_07659</name>
</gene>
<dbReference type="KEGG" id="spar:SPRG_07659"/>
<dbReference type="VEuPathDB" id="FungiDB:SPRG_07659"/>
<protein>
    <submittedName>
        <fullName evidence="1">Uncharacterized protein</fullName>
    </submittedName>
</protein>
<reference evidence="1 2" key="1">
    <citation type="journal article" date="2013" name="PLoS Genet.">
        <title>Distinctive expansion of potential virulence genes in the genome of the oomycete fish pathogen Saprolegnia parasitica.</title>
        <authorList>
            <person name="Jiang R.H."/>
            <person name="de Bruijn I."/>
            <person name="Haas B.J."/>
            <person name="Belmonte R."/>
            <person name="Lobach L."/>
            <person name="Christie J."/>
            <person name="van den Ackerveken G."/>
            <person name="Bottin A."/>
            <person name="Bulone V."/>
            <person name="Diaz-Moreno S.M."/>
            <person name="Dumas B."/>
            <person name="Fan L."/>
            <person name="Gaulin E."/>
            <person name="Govers F."/>
            <person name="Grenville-Briggs L.J."/>
            <person name="Horner N.R."/>
            <person name="Levin J.Z."/>
            <person name="Mammella M."/>
            <person name="Meijer H.J."/>
            <person name="Morris P."/>
            <person name="Nusbaum C."/>
            <person name="Oome S."/>
            <person name="Phillips A.J."/>
            <person name="van Rooyen D."/>
            <person name="Rzeszutek E."/>
            <person name="Saraiva M."/>
            <person name="Secombes C.J."/>
            <person name="Seidl M.F."/>
            <person name="Snel B."/>
            <person name="Stassen J.H."/>
            <person name="Sykes S."/>
            <person name="Tripathy S."/>
            <person name="van den Berg H."/>
            <person name="Vega-Arreguin J.C."/>
            <person name="Wawra S."/>
            <person name="Young S.K."/>
            <person name="Zeng Q."/>
            <person name="Dieguez-Uribeondo J."/>
            <person name="Russ C."/>
            <person name="Tyler B.M."/>
            <person name="van West P."/>
        </authorList>
    </citation>
    <scope>NUCLEOTIDE SEQUENCE [LARGE SCALE GENOMIC DNA]</scope>
    <source>
        <strain evidence="1 2">CBS 223.65</strain>
    </source>
</reference>
<dbReference type="RefSeq" id="XP_012202327.1">
    <property type="nucleotide sequence ID" value="XM_012346937.1"/>
</dbReference>
<name>A0A067CK71_SAPPC</name>
<dbReference type="GeneID" id="24129915"/>
<keyword evidence="2" id="KW-1185">Reference proteome</keyword>
<evidence type="ECO:0000313" key="2">
    <source>
        <dbReference type="Proteomes" id="UP000030745"/>
    </source>
</evidence>
<sequence>MGHFVGVRRLRRRRLLRALGSFRGRDRCIRCRRVRSLGRWSRRCSWCWGRADVRWRAWHLGARRRRLCFCRTDLPRWHRRRRHSGWCWGLWRALLVCRRIGRHGCGCLGHAAMFRRHGCRSVREH</sequence>
<accession>A0A067CK71</accession>
<dbReference type="EMBL" id="KK583220">
    <property type="protein sequence ID" value="KDO26946.1"/>
    <property type="molecule type" value="Genomic_DNA"/>
</dbReference>